<organism evidence="1 2">
    <name type="scientific">Sphaerisporangium flaviroseum</name>
    <dbReference type="NCBI Taxonomy" id="509199"/>
    <lineage>
        <taxon>Bacteria</taxon>
        <taxon>Bacillati</taxon>
        <taxon>Actinomycetota</taxon>
        <taxon>Actinomycetes</taxon>
        <taxon>Streptosporangiales</taxon>
        <taxon>Streptosporangiaceae</taxon>
        <taxon>Sphaerisporangium</taxon>
    </lineage>
</organism>
<dbReference type="EMBL" id="BAAAZR010000020">
    <property type="protein sequence ID" value="GAA3827367.1"/>
    <property type="molecule type" value="Genomic_DNA"/>
</dbReference>
<accession>A0ABP7IUZ0</accession>
<proteinExistence type="predicted"/>
<dbReference type="Proteomes" id="UP001500888">
    <property type="component" value="Unassembled WGS sequence"/>
</dbReference>
<gene>
    <name evidence="1" type="ORF">GCM10022226_55370</name>
</gene>
<dbReference type="RefSeq" id="WP_344946312.1">
    <property type="nucleotide sequence ID" value="NZ_BAAAZR010000020.1"/>
</dbReference>
<name>A0ABP7IUZ0_9ACTN</name>
<evidence type="ECO:0000313" key="2">
    <source>
        <dbReference type="Proteomes" id="UP001500888"/>
    </source>
</evidence>
<comment type="caution">
    <text evidence="1">The sequence shown here is derived from an EMBL/GenBank/DDBJ whole genome shotgun (WGS) entry which is preliminary data.</text>
</comment>
<evidence type="ECO:0000313" key="1">
    <source>
        <dbReference type="EMBL" id="GAA3827367.1"/>
    </source>
</evidence>
<reference evidence="2" key="1">
    <citation type="journal article" date="2019" name="Int. J. Syst. Evol. Microbiol.">
        <title>The Global Catalogue of Microorganisms (GCM) 10K type strain sequencing project: providing services to taxonomists for standard genome sequencing and annotation.</title>
        <authorList>
            <consortium name="The Broad Institute Genomics Platform"/>
            <consortium name="The Broad Institute Genome Sequencing Center for Infectious Disease"/>
            <person name="Wu L."/>
            <person name="Ma J."/>
        </authorList>
    </citation>
    <scope>NUCLEOTIDE SEQUENCE [LARGE SCALE GENOMIC DNA]</scope>
    <source>
        <strain evidence="2">JCM 16908</strain>
    </source>
</reference>
<evidence type="ECO:0008006" key="3">
    <source>
        <dbReference type="Google" id="ProtNLM"/>
    </source>
</evidence>
<sequence length="126" mass="13383">MLDIEGCLTDILAIPGALDALVIEDPGGTAVATGRTAPHLDPQVSAAALGETLRATLEGLAFTSPDGTVRVEDVIVTSDKGHHLLRPLETALRGSLLLYLRLDLERSNLALARHRLRTISGRLITT</sequence>
<protein>
    <recommendedName>
        <fullName evidence="3">Roadblock/LAMTOR2 domain-containing protein</fullName>
    </recommendedName>
</protein>
<keyword evidence="2" id="KW-1185">Reference proteome</keyword>